<dbReference type="InterPro" id="IPR029058">
    <property type="entry name" value="AB_hydrolase_fold"/>
</dbReference>
<keyword evidence="8 11" id="KW-1015">Disulfide bond</keyword>
<reference evidence="14 15" key="1">
    <citation type="journal article" date="2012" name="PLoS Pathog.">
        <title>Diverse lifestyles and strategies of plant pathogenesis encoded in the genomes of eighteen Dothideomycetes fungi.</title>
        <authorList>
            <person name="Ohm R.A."/>
            <person name="Feau N."/>
            <person name="Henrissat B."/>
            <person name="Schoch C.L."/>
            <person name="Horwitz B.A."/>
            <person name="Barry K.W."/>
            <person name="Condon B.J."/>
            <person name="Copeland A.C."/>
            <person name="Dhillon B."/>
            <person name="Glaser F."/>
            <person name="Hesse C.N."/>
            <person name="Kosti I."/>
            <person name="LaButti K."/>
            <person name="Lindquist E.A."/>
            <person name="Lucas S."/>
            <person name="Salamov A.A."/>
            <person name="Bradshaw R.E."/>
            <person name="Ciuffetti L."/>
            <person name="Hamelin R.C."/>
            <person name="Kema G.H.J."/>
            <person name="Lawrence C."/>
            <person name="Scott J.A."/>
            <person name="Spatafora J.W."/>
            <person name="Turgeon B.G."/>
            <person name="de Wit P.J.G.M."/>
            <person name="Zhong S."/>
            <person name="Goodwin S.B."/>
            <person name="Grigoriev I.V."/>
        </authorList>
    </citation>
    <scope>NUCLEOTIDE SEQUENCE [LARGE SCALE GENOMIC DNA]</scope>
    <source>
        <strain evidence="14 15">SO2202</strain>
    </source>
</reference>
<dbReference type="GO" id="GO:0050525">
    <property type="term" value="F:cutinase activity"/>
    <property type="evidence" value="ECO:0007669"/>
    <property type="project" value="UniProtKB-UniRule"/>
</dbReference>
<evidence type="ECO:0000256" key="4">
    <source>
        <dbReference type="ARBA" id="ARBA00022487"/>
    </source>
</evidence>
<evidence type="ECO:0000256" key="10">
    <source>
        <dbReference type="PIRSR" id="PIRSR611150-1"/>
    </source>
</evidence>
<dbReference type="OMA" id="ICHAGDG"/>
<dbReference type="GO" id="GO:0005576">
    <property type="term" value="C:extracellular region"/>
    <property type="evidence" value="ECO:0007669"/>
    <property type="project" value="UniProtKB-SubCell"/>
</dbReference>
<evidence type="ECO:0000256" key="7">
    <source>
        <dbReference type="ARBA" id="ARBA00022801"/>
    </source>
</evidence>
<comment type="similarity">
    <text evidence="2 12">Belongs to the cutinase family.</text>
</comment>
<keyword evidence="4 12" id="KW-0719">Serine esterase</keyword>
<dbReference type="HOGENOM" id="CLU_040058_1_0_1"/>
<dbReference type="GO" id="GO:0016052">
    <property type="term" value="P:carbohydrate catabolic process"/>
    <property type="evidence" value="ECO:0007669"/>
    <property type="project" value="TreeGrafter"/>
</dbReference>
<organism evidence="14 15">
    <name type="scientific">Sphaerulina musiva (strain SO2202)</name>
    <name type="common">Poplar stem canker fungus</name>
    <name type="synonym">Septoria musiva</name>
    <dbReference type="NCBI Taxonomy" id="692275"/>
    <lineage>
        <taxon>Eukaryota</taxon>
        <taxon>Fungi</taxon>
        <taxon>Dikarya</taxon>
        <taxon>Ascomycota</taxon>
        <taxon>Pezizomycotina</taxon>
        <taxon>Dothideomycetes</taxon>
        <taxon>Dothideomycetidae</taxon>
        <taxon>Mycosphaerellales</taxon>
        <taxon>Mycosphaerellaceae</taxon>
        <taxon>Sphaerulina</taxon>
    </lineage>
</organism>
<evidence type="ECO:0000256" key="1">
    <source>
        <dbReference type="ARBA" id="ARBA00004613"/>
    </source>
</evidence>
<dbReference type="PANTHER" id="PTHR48250:SF2">
    <property type="entry name" value="CUTINASE"/>
    <property type="match status" value="1"/>
</dbReference>
<feature type="region of interest" description="Disordered" evidence="13">
    <location>
        <begin position="70"/>
        <end position="102"/>
    </location>
</feature>
<feature type="compositionally biased region" description="Low complexity" evidence="13">
    <location>
        <begin position="87"/>
        <end position="97"/>
    </location>
</feature>
<dbReference type="InterPro" id="IPR011150">
    <property type="entry name" value="Cutinase_monf"/>
</dbReference>
<evidence type="ECO:0000256" key="3">
    <source>
        <dbReference type="ARBA" id="ARBA00013095"/>
    </source>
</evidence>
<evidence type="ECO:0000256" key="12">
    <source>
        <dbReference type="RuleBase" id="RU361263"/>
    </source>
</evidence>
<gene>
    <name evidence="14" type="ORF">SEPMUDRAFT_146374</name>
</gene>
<keyword evidence="5 12" id="KW-0964">Secreted</keyword>
<dbReference type="Gene3D" id="3.40.50.1820">
    <property type="entry name" value="alpha/beta hydrolase"/>
    <property type="match status" value="1"/>
</dbReference>
<dbReference type="AlphaFoldDB" id="N1QM35"/>
<dbReference type="SMART" id="SM01110">
    <property type="entry name" value="Cutinase"/>
    <property type="match status" value="1"/>
</dbReference>
<protein>
    <recommendedName>
        <fullName evidence="3 12">Cutinase</fullName>
        <ecNumber evidence="3 12">3.1.1.74</ecNumber>
    </recommendedName>
</protein>
<feature type="chain" id="PRO_5005141856" description="Cutinase" evidence="12">
    <location>
        <begin position="19"/>
        <end position="332"/>
    </location>
</feature>
<accession>N1QM35</accession>
<dbReference type="Pfam" id="PF01083">
    <property type="entry name" value="Cutinase"/>
    <property type="match status" value="1"/>
</dbReference>
<comment type="function">
    <text evidence="12">Catalyzes the hydrolysis of complex carboxylic polyesters found in the cell wall of plants. Degrades cutin, a macromolecule that forms the structure of the plant cuticle.</text>
</comment>
<feature type="active site" description="Nucleophile" evidence="10">
    <location>
        <position position="246"/>
    </location>
</feature>
<evidence type="ECO:0000256" key="13">
    <source>
        <dbReference type="SAM" id="MobiDB-lite"/>
    </source>
</evidence>
<comment type="subcellular location">
    <subcellularLocation>
        <location evidence="1 12">Secreted</location>
    </subcellularLocation>
</comment>
<evidence type="ECO:0000256" key="5">
    <source>
        <dbReference type="ARBA" id="ARBA00022525"/>
    </source>
</evidence>
<proteinExistence type="inferred from homology"/>
<feature type="disulfide bond" evidence="11">
    <location>
        <begin position="161"/>
        <end position="235"/>
    </location>
</feature>
<dbReference type="GeneID" id="27900748"/>
<dbReference type="STRING" id="692275.N1QM35"/>
<dbReference type="eggNOG" id="ENOG502S47Q">
    <property type="taxonomic scope" value="Eukaryota"/>
</dbReference>
<keyword evidence="7 12" id="KW-0378">Hydrolase</keyword>
<feature type="compositionally biased region" description="Low complexity" evidence="13">
    <location>
        <begin position="126"/>
        <end position="154"/>
    </location>
</feature>
<feature type="signal peptide" evidence="12">
    <location>
        <begin position="1"/>
        <end position="18"/>
    </location>
</feature>
<comment type="catalytic activity">
    <reaction evidence="9 12">
        <text>cutin + H2O = cutin monomers.</text>
        <dbReference type="EC" id="3.1.1.74"/>
    </reaction>
</comment>
<feature type="region of interest" description="Disordered" evidence="13">
    <location>
        <begin position="126"/>
        <end position="157"/>
    </location>
</feature>
<dbReference type="InterPro" id="IPR043580">
    <property type="entry name" value="CUTINASE_1"/>
</dbReference>
<keyword evidence="6 12" id="KW-0732">Signal</keyword>
<feature type="disulfide bond" evidence="11">
    <location>
        <begin position="293"/>
        <end position="300"/>
    </location>
</feature>
<evidence type="ECO:0000313" key="15">
    <source>
        <dbReference type="Proteomes" id="UP000016931"/>
    </source>
</evidence>
<dbReference type="EMBL" id="KB456260">
    <property type="protein sequence ID" value="EMF17317.1"/>
    <property type="molecule type" value="Genomic_DNA"/>
</dbReference>
<evidence type="ECO:0000256" key="11">
    <source>
        <dbReference type="PIRSR" id="PIRSR611150-2"/>
    </source>
</evidence>
<dbReference type="PANTHER" id="PTHR48250">
    <property type="entry name" value="CUTINASE 2-RELATED"/>
    <property type="match status" value="1"/>
</dbReference>
<feature type="active site" evidence="10">
    <location>
        <position position="297"/>
    </location>
</feature>
<evidence type="ECO:0000256" key="9">
    <source>
        <dbReference type="ARBA" id="ARBA00034045"/>
    </source>
</evidence>
<evidence type="ECO:0000256" key="8">
    <source>
        <dbReference type="ARBA" id="ARBA00023157"/>
    </source>
</evidence>
<evidence type="ECO:0000256" key="6">
    <source>
        <dbReference type="ARBA" id="ARBA00022729"/>
    </source>
</evidence>
<evidence type="ECO:0000313" key="14">
    <source>
        <dbReference type="EMBL" id="EMF17317.1"/>
    </source>
</evidence>
<dbReference type="EC" id="3.1.1.74" evidence="3 12"/>
<sequence>MQFLSLFTIAACTLRAATAPVNVEKRQLAGSGPLSSLSSLGIPSFSNPLSSLGGGGGGASSGISGLQGLSSGLGSGLTPTEGTKRQTTGSSPSLTGGSSSGIGNWGLPSSGLSGLGSLGSGISIPKGSGSSSLGGLQSSTGTSTTGTPDTGASGNASSDGCRALTLLFARGTGELGTMGTVVGPPLAKALANALGEDKVTATGVEYAADAGGNANLGASGGPAMASQAKAALSSCPDTKLILGGYSQGAMVVHNALSAQGLDASKVAAVVAFGDPLRSQAFAGVDASKVKNFCGSADFLCSAGGGTTSSGSHLDYSGDAEAAAKFIVGVVGL</sequence>
<dbReference type="OrthoDB" id="2975078at2759"/>
<dbReference type="PRINTS" id="PR00129">
    <property type="entry name" value="CUTINASE"/>
</dbReference>
<feature type="active site" description="Proton donor/acceptor" evidence="10">
    <location>
        <position position="312"/>
    </location>
</feature>
<evidence type="ECO:0000256" key="2">
    <source>
        <dbReference type="ARBA" id="ARBA00007534"/>
    </source>
</evidence>
<dbReference type="PROSITE" id="PS00155">
    <property type="entry name" value="CUTINASE_1"/>
    <property type="match status" value="1"/>
</dbReference>
<name>N1QM35_SPHMS</name>
<dbReference type="SUPFAM" id="SSF53474">
    <property type="entry name" value="alpha/beta-Hydrolases"/>
    <property type="match status" value="1"/>
</dbReference>
<dbReference type="InterPro" id="IPR000675">
    <property type="entry name" value="Cutinase/axe"/>
</dbReference>
<dbReference type="Proteomes" id="UP000016931">
    <property type="component" value="Unassembled WGS sequence"/>
</dbReference>
<keyword evidence="15" id="KW-1185">Reference proteome</keyword>
<dbReference type="RefSeq" id="XP_016765438.1">
    <property type="nucleotide sequence ID" value="XM_016903611.1"/>
</dbReference>